<dbReference type="InterPro" id="IPR011110">
    <property type="entry name" value="Reg_prop"/>
</dbReference>
<dbReference type="InterPro" id="IPR011123">
    <property type="entry name" value="Y_Y_Y"/>
</dbReference>
<dbReference type="OrthoDB" id="176203at2"/>
<dbReference type="PANTHER" id="PTHR45138">
    <property type="entry name" value="REGULATORY COMPONENTS OF SENSORY TRANSDUCTION SYSTEM"/>
    <property type="match status" value="1"/>
</dbReference>
<dbReference type="SUPFAM" id="SSF55073">
    <property type="entry name" value="Nucleotide cyclase"/>
    <property type="match status" value="1"/>
</dbReference>
<dbReference type="Pfam" id="PF07495">
    <property type="entry name" value="Y_Y_Y"/>
    <property type="match status" value="1"/>
</dbReference>
<proteinExistence type="predicted"/>
<protein>
    <recommendedName>
        <fullName evidence="2">diguanylate cyclase</fullName>
        <ecNumber evidence="2">2.7.7.65</ecNumber>
    </recommendedName>
</protein>
<dbReference type="InterPro" id="IPR000160">
    <property type="entry name" value="GGDEF_dom"/>
</dbReference>
<dbReference type="InterPro" id="IPR029787">
    <property type="entry name" value="Nucleotide_cyclase"/>
</dbReference>
<keyword evidence="4" id="KW-0472">Membrane</keyword>
<keyword evidence="4" id="KW-1133">Transmembrane helix</keyword>
<dbReference type="PANTHER" id="PTHR45138:SF9">
    <property type="entry name" value="DIGUANYLATE CYCLASE DGCM-RELATED"/>
    <property type="match status" value="1"/>
</dbReference>
<dbReference type="InterPro" id="IPR043128">
    <property type="entry name" value="Rev_trsase/Diguanyl_cyclase"/>
</dbReference>
<accession>A0A918YZ05</accession>
<dbReference type="InterPro" id="IPR050469">
    <property type="entry name" value="Diguanylate_Cyclase"/>
</dbReference>
<dbReference type="InterPro" id="IPR015943">
    <property type="entry name" value="WD40/YVTN_repeat-like_dom_sf"/>
</dbReference>
<gene>
    <name evidence="6" type="ORF">GCM10007167_10790</name>
</gene>
<dbReference type="SUPFAM" id="SSF63829">
    <property type="entry name" value="Calcium-dependent phosphotriesterase"/>
    <property type="match status" value="1"/>
</dbReference>
<comment type="catalytic activity">
    <reaction evidence="3">
        <text>2 GTP = 3',3'-c-di-GMP + 2 diphosphate</text>
        <dbReference type="Rhea" id="RHEA:24898"/>
        <dbReference type="ChEBI" id="CHEBI:33019"/>
        <dbReference type="ChEBI" id="CHEBI:37565"/>
        <dbReference type="ChEBI" id="CHEBI:58805"/>
        <dbReference type="EC" id="2.7.7.65"/>
    </reaction>
</comment>
<dbReference type="Gene3D" id="2.130.10.10">
    <property type="entry name" value="YVTN repeat-like/Quinoprotein amine dehydrogenase"/>
    <property type="match status" value="2"/>
</dbReference>
<evidence type="ECO:0000256" key="1">
    <source>
        <dbReference type="ARBA" id="ARBA00001946"/>
    </source>
</evidence>
<feature type="domain" description="GGDEF" evidence="5">
    <location>
        <begin position="838"/>
        <end position="977"/>
    </location>
</feature>
<reference evidence="6" key="2">
    <citation type="submission" date="2020-09" db="EMBL/GenBank/DDBJ databases">
        <authorList>
            <person name="Sun Q."/>
            <person name="Kim S."/>
        </authorList>
    </citation>
    <scope>NUCLEOTIDE SEQUENCE</scope>
    <source>
        <strain evidence="6">KCTC 32020</strain>
    </source>
</reference>
<comment type="caution">
    <text evidence="6">The sequence shown here is derived from an EMBL/GenBank/DDBJ whole genome shotgun (WGS) entry which is preliminary data.</text>
</comment>
<dbReference type="NCBIfam" id="TIGR00254">
    <property type="entry name" value="GGDEF"/>
    <property type="match status" value="1"/>
</dbReference>
<dbReference type="RefSeq" id="WP_146473446.1">
    <property type="nucleotide sequence ID" value="NZ_BNCF01000004.1"/>
</dbReference>
<dbReference type="Proteomes" id="UP000636453">
    <property type="component" value="Unassembled WGS sequence"/>
</dbReference>
<evidence type="ECO:0000313" key="7">
    <source>
        <dbReference type="Proteomes" id="UP000636453"/>
    </source>
</evidence>
<dbReference type="Pfam" id="PF07494">
    <property type="entry name" value="Reg_prop"/>
    <property type="match status" value="2"/>
</dbReference>
<reference evidence="6" key="1">
    <citation type="journal article" date="2014" name="Int. J. Syst. Evol. Microbiol.">
        <title>Complete genome sequence of Corynebacterium casei LMG S-19264T (=DSM 44701T), isolated from a smear-ripened cheese.</title>
        <authorList>
            <consortium name="US DOE Joint Genome Institute (JGI-PGF)"/>
            <person name="Walter F."/>
            <person name="Albersmeier A."/>
            <person name="Kalinowski J."/>
            <person name="Ruckert C."/>
        </authorList>
    </citation>
    <scope>NUCLEOTIDE SEQUENCE</scope>
    <source>
        <strain evidence="6">KCTC 32020</strain>
    </source>
</reference>
<name>A0A918YZ05_9GAMM</name>
<keyword evidence="4" id="KW-0812">Transmembrane</keyword>
<sequence length="1023" mass="113554">MLGLLSGLWPGAASALQPDKAFHHHLRQEWSIEAGLPQITVAALAQDPTGYLWIGTQAGLARFDGVRFTTFTPENEPGIPGIWIHALHPARDGRLWVGTYKGVAVYDGRRFSVVATRDPRRWPALDARAFAEDRDGRLWVAAGEGVFGLQPDGRLAPLPQAPVPATALVWRPDGLWVGTRGRVLRRSRDGRWDAFPLPDAAAAAAVHRLHAAQGRLWAATATGLYALTPDGRWSEFADAAALRGAPVELLYADRDGNLWAGGDAGLARIRDGRLAEFVPARSHGGIPGARTALEDREGNLWIGSQWAGLIRVTDAWTRRLSAAEGLHEPIVWSVAPDPARARSWVGTNDGIALFEDGRFRLVARGDALPHPHAYNLFAERDRLWIGTRRGAAVIDLDQDGRPGPVRRLPELRALDGVQIHGFVRDGDALWMPTNEGVFRLKDGRTERYAQAEGLDDPRTMFLLRTRAGRILVGSRSGVFEWRDGRFAPFGDGRQRASDVTSLHELPDGRLVVGTLLEHTWLTDGRRWLRLGPEQGLPANSAFFLAEQDGHLWTAGLRGIVRVPLADLDAFARGRIGRVRGEMVLNERGDPRSGQQGYCCNGAGTGKGFVRDGALWLPSRDGVVVLDPRDIVKNAVAPRSAIERVQHGERWVPAHALAGAELPADARDVGFEFTVLSLQDPQSVVLRYRLRGYDRTWRQADPFVRATRYTNLPPGDYVFEVTGANNAGVPALAASLPFAIRPHFHETRAFFALLGLALLALVFAGYRWLLHRHRQQSAVLEALVRQRTQALEEARQRLEDVSRTDPLTGLRNRRYVSDQIATDLAYYDRQLELGVHQDQVIVLALVDIDHFKSINDRYGHRSGDMVLQQFADILTRQVRSGDYVARWGGEEFLLVFRPMDRERLPMIGRRLRDAVARHAFTLADGTTLRITCSIGFAEYPLFRNARMQFNWESLVELADLALYYVKSRGRDGWAAFRPTDRTDLATVLAEMHQDLDGLLADGRLCVLGEIAGHAFGAEQAAQVR</sequence>
<dbReference type="InterPro" id="IPR011047">
    <property type="entry name" value="Quinoprotein_ADH-like_sf"/>
</dbReference>
<dbReference type="PROSITE" id="PS50887">
    <property type="entry name" value="GGDEF"/>
    <property type="match status" value="1"/>
</dbReference>
<dbReference type="GO" id="GO:0052621">
    <property type="term" value="F:diguanylate cyclase activity"/>
    <property type="evidence" value="ECO:0007669"/>
    <property type="project" value="UniProtKB-EC"/>
</dbReference>
<organism evidence="6 7">
    <name type="scientific">Vulcaniibacterium thermophilum</name>
    <dbReference type="NCBI Taxonomy" id="1169913"/>
    <lineage>
        <taxon>Bacteria</taxon>
        <taxon>Pseudomonadati</taxon>
        <taxon>Pseudomonadota</taxon>
        <taxon>Gammaproteobacteria</taxon>
        <taxon>Lysobacterales</taxon>
        <taxon>Lysobacteraceae</taxon>
        <taxon>Vulcaniibacterium</taxon>
    </lineage>
</organism>
<dbReference type="InterPro" id="IPR013783">
    <property type="entry name" value="Ig-like_fold"/>
</dbReference>
<feature type="transmembrane region" description="Helical" evidence="4">
    <location>
        <begin position="748"/>
        <end position="768"/>
    </location>
</feature>
<evidence type="ECO:0000256" key="2">
    <source>
        <dbReference type="ARBA" id="ARBA00012528"/>
    </source>
</evidence>
<dbReference type="FunFam" id="3.30.70.270:FF:000001">
    <property type="entry name" value="Diguanylate cyclase domain protein"/>
    <property type="match status" value="1"/>
</dbReference>
<dbReference type="Gene3D" id="3.30.70.270">
    <property type="match status" value="1"/>
</dbReference>
<evidence type="ECO:0000259" key="5">
    <source>
        <dbReference type="PROSITE" id="PS50887"/>
    </source>
</evidence>
<dbReference type="EMBL" id="BNCF01000004">
    <property type="protein sequence ID" value="GHE30624.1"/>
    <property type="molecule type" value="Genomic_DNA"/>
</dbReference>
<dbReference type="SUPFAM" id="SSF50998">
    <property type="entry name" value="Quinoprotein alcohol dehydrogenase-like"/>
    <property type="match status" value="1"/>
</dbReference>
<dbReference type="CDD" id="cd01949">
    <property type="entry name" value="GGDEF"/>
    <property type="match status" value="1"/>
</dbReference>
<evidence type="ECO:0000313" key="6">
    <source>
        <dbReference type="EMBL" id="GHE30624.1"/>
    </source>
</evidence>
<dbReference type="SMART" id="SM00267">
    <property type="entry name" value="GGDEF"/>
    <property type="match status" value="1"/>
</dbReference>
<evidence type="ECO:0000256" key="3">
    <source>
        <dbReference type="ARBA" id="ARBA00034247"/>
    </source>
</evidence>
<evidence type="ECO:0000256" key="4">
    <source>
        <dbReference type="SAM" id="Phobius"/>
    </source>
</evidence>
<dbReference type="AlphaFoldDB" id="A0A918YZ05"/>
<dbReference type="EC" id="2.7.7.65" evidence="2"/>
<comment type="cofactor">
    <cofactor evidence="1">
        <name>Mg(2+)</name>
        <dbReference type="ChEBI" id="CHEBI:18420"/>
    </cofactor>
</comment>
<keyword evidence="7" id="KW-1185">Reference proteome</keyword>
<dbReference type="Gene3D" id="2.60.40.10">
    <property type="entry name" value="Immunoglobulins"/>
    <property type="match status" value="1"/>
</dbReference>
<dbReference type="Pfam" id="PF00990">
    <property type="entry name" value="GGDEF"/>
    <property type="match status" value="1"/>
</dbReference>